<accession>A0A4U5NTE3</accession>
<dbReference type="PROSITE" id="PS50948">
    <property type="entry name" value="PAN"/>
    <property type="match status" value="2"/>
</dbReference>
<keyword evidence="6" id="KW-1185">Reference proteome</keyword>
<dbReference type="Gene3D" id="3.50.4.10">
    <property type="entry name" value="Hepatocyte Growth Factor"/>
    <property type="match status" value="1"/>
</dbReference>
<dbReference type="GO" id="GO:0009653">
    <property type="term" value="P:anatomical structure morphogenesis"/>
    <property type="evidence" value="ECO:0007669"/>
    <property type="project" value="TreeGrafter"/>
</dbReference>
<dbReference type="PROSITE" id="PS51034">
    <property type="entry name" value="ZP_2"/>
    <property type="match status" value="1"/>
</dbReference>
<gene>
    <name evidence="5" type="ORF">L596_011282</name>
</gene>
<dbReference type="InterPro" id="IPR052774">
    <property type="entry name" value="Celegans_DevNeuronal_Protein"/>
</dbReference>
<dbReference type="AlphaFoldDB" id="A0A4U5NTE3"/>
<dbReference type="EMBL" id="AZBU02000003">
    <property type="protein sequence ID" value="TKR86758.1"/>
    <property type="molecule type" value="Genomic_DNA"/>
</dbReference>
<feature type="chain" id="PRO_5020526860" description="ZP domain-containing protein" evidence="2">
    <location>
        <begin position="19"/>
        <end position="778"/>
    </location>
</feature>
<keyword evidence="1" id="KW-1133">Transmembrane helix</keyword>
<feature type="domain" description="Apple" evidence="3">
    <location>
        <begin position="307"/>
        <end position="393"/>
    </location>
</feature>
<evidence type="ECO:0000259" key="4">
    <source>
        <dbReference type="PROSITE" id="PS51034"/>
    </source>
</evidence>
<dbReference type="InterPro" id="IPR001507">
    <property type="entry name" value="ZP_dom"/>
</dbReference>
<proteinExistence type="predicted"/>
<feature type="domain" description="Apple" evidence="3">
    <location>
        <begin position="166"/>
        <end position="247"/>
    </location>
</feature>
<evidence type="ECO:0000313" key="5">
    <source>
        <dbReference type="EMBL" id="TKR86758.1"/>
    </source>
</evidence>
<organism evidence="5 6">
    <name type="scientific">Steinernema carpocapsae</name>
    <name type="common">Entomopathogenic nematode</name>
    <dbReference type="NCBI Taxonomy" id="34508"/>
    <lineage>
        <taxon>Eukaryota</taxon>
        <taxon>Metazoa</taxon>
        <taxon>Ecdysozoa</taxon>
        <taxon>Nematoda</taxon>
        <taxon>Chromadorea</taxon>
        <taxon>Rhabditida</taxon>
        <taxon>Tylenchina</taxon>
        <taxon>Panagrolaimomorpha</taxon>
        <taxon>Strongyloidoidea</taxon>
        <taxon>Steinernematidae</taxon>
        <taxon>Steinernema</taxon>
    </lineage>
</organism>
<name>A0A4U5NTE3_STECR</name>
<evidence type="ECO:0008006" key="7">
    <source>
        <dbReference type="Google" id="ProtNLM"/>
    </source>
</evidence>
<protein>
    <recommendedName>
        <fullName evidence="7">ZP domain-containing protein</fullName>
    </recommendedName>
</protein>
<comment type="caution">
    <text evidence="5">The sequence shown here is derived from an EMBL/GenBank/DDBJ whole genome shotgun (WGS) entry which is preliminary data.</text>
</comment>
<dbReference type="PANTHER" id="PTHR47327:SF1">
    <property type="entry name" value="RE15579P"/>
    <property type="match status" value="1"/>
</dbReference>
<feature type="transmembrane region" description="Helical" evidence="1">
    <location>
        <begin position="745"/>
        <end position="768"/>
    </location>
</feature>
<evidence type="ECO:0000313" key="6">
    <source>
        <dbReference type="Proteomes" id="UP000298663"/>
    </source>
</evidence>
<dbReference type="Pfam" id="PF00024">
    <property type="entry name" value="PAN_1"/>
    <property type="match status" value="1"/>
</dbReference>
<dbReference type="InterPro" id="IPR057371">
    <property type="entry name" value="VERL_C"/>
</dbReference>
<dbReference type="Pfam" id="PF25272">
    <property type="entry name" value="VERL_C"/>
    <property type="match status" value="1"/>
</dbReference>
<evidence type="ECO:0000256" key="1">
    <source>
        <dbReference type="SAM" id="Phobius"/>
    </source>
</evidence>
<reference evidence="5 6" key="2">
    <citation type="journal article" date="2019" name="G3 (Bethesda)">
        <title>Hybrid Assembly of the Genome of the Entomopathogenic Nematode Steinernema carpocapsae Identifies the X-Chromosome.</title>
        <authorList>
            <person name="Serra L."/>
            <person name="Macchietto M."/>
            <person name="Macias-Munoz A."/>
            <person name="McGill C.J."/>
            <person name="Rodriguez I.M."/>
            <person name="Rodriguez B."/>
            <person name="Murad R."/>
            <person name="Mortazavi A."/>
        </authorList>
    </citation>
    <scope>NUCLEOTIDE SEQUENCE [LARGE SCALE GENOMIC DNA]</scope>
    <source>
        <strain evidence="5 6">ALL</strain>
    </source>
</reference>
<keyword evidence="1" id="KW-0472">Membrane</keyword>
<dbReference type="Proteomes" id="UP000298663">
    <property type="component" value="Unassembled WGS sequence"/>
</dbReference>
<dbReference type="SMART" id="SM00241">
    <property type="entry name" value="ZP"/>
    <property type="match status" value="1"/>
</dbReference>
<evidence type="ECO:0000256" key="2">
    <source>
        <dbReference type="SAM" id="SignalP"/>
    </source>
</evidence>
<feature type="signal peptide" evidence="2">
    <location>
        <begin position="1"/>
        <end position="18"/>
    </location>
</feature>
<dbReference type="STRING" id="34508.A0A4U5NTE3"/>
<dbReference type="OrthoDB" id="5825797at2759"/>
<dbReference type="PANTHER" id="PTHR47327">
    <property type="entry name" value="FI18240P1-RELATED"/>
    <property type="match status" value="1"/>
</dbReference>
<keyword evidence="1" id="KW-0812">Transmembrane</keyword>
<evidence type="ECO:0000259" key="3">
    <source>
        <dbReference type="PROSITE" id="PS50948"/>
    </source>
</evidence>
<sequence>MEVLFWVVFACLGSHVSAAVCPLGAVAAFFKSKKAASNGLDKCVSICGQEHCSGIYMSTNGCLTMNLEDFFGSMDERRFIRKFCLKGKSPGVFVDTGMAGNLMGTVGEAKDIYECASLCLQSTICEYMAFDGKNCFYDADSKDNKTSLPPNIVIHLRENVRYDAMCESHDRSFALRPIQRTTVYGTENELEGGYSRDKCLEECSKQKCVYTVYQATKSKCSVFLSSEDPKDIFKVKTSDYSIFENLCKSQIVNADECPRENSIFVKEFVDLAKNVPHCLDRCITDPTCQETKTGGSCAFGKPIRKLCLSDAIDSDVGTFFEKSAVACPKAKKSNKIDRITLDQCLEVCVTHPTQSCGGVNYHKANGTCELIDIDSGPQEGQENEDCDHYIHNIFEFEGEPEETQDAMWPFEKTLEGEKVNSNHIRRKPFHETKTTSAQNLKSEISLKPICDYGSIKVVVNASGPHNVDVFPKDQSERCLKKFTANTVGELDFESGNDTFRCHFKEVRKDVFSQLIVVKRNQVEGLPVITLNDLIINVTCDYSKITEKTVVTEIIHLRTNQSTNNIKIRGRVDLSRAAISIALRSKRAQAVERAVLGQQIELVFQAHLDGNTTDYSIPLCYATNDRGTENLTMIEDGCPSLSVQKSLMIGEFKKSPKSFVLPFRAFKFANNSEVRIVCVVEPCSKICDKSCDLPVRKIHRNRRYLLEEGVDRKRVELSFTVDEFGDELGEYDSLRMGQFCIHKLKLVAVTSSISLVLVVQAVVLFFFIFSNQKRRKGES</sequence>
<feature type="domain" description="ZP" evidence="4">
    <location>
        <begin position="449"/>
        <end position="697"/>
    </location>
</feature>
<reference evidence="5 6" key="1">
    <citation type="journal article" date="2015" name="Genome Biol.">
        <title>Comparative genomics of Steinernema reveals deeply conserved gene regulatory networks.</title>
        <authorList>
            <person name="Dillman A.R."/>
            <person name="Macchietto M."/>
            <person name="Porter C.F."/>
            <person name="Rogers A."/>
            <person name="Williams B."/>
            <person name="Antoshechkin I."/>
            <person name="Lee M.M."/>
            <person name="Goodwin Z."/>
            <person name="Lu X."/>
            <person name="Lewis E.E."/>
            <person name="Goodrich-Blair H."/>
            <person name="Stock S.P."/>
            <person name="Adams B.J."/>
            <person name="Sternberg P.W."/>
            <person name="Mortazavi A."/>
        </authorList>
    </citation>
    <scope>NUCLEOTIDE SEQUENCE [LARGE SCALE GENOMIC DNA]</scope>
    <source>
        <strain evidence="5 6">ALL</strain>
    </source>
</reference>
<dbReference type="InterPro" id="IPR003609">
    <property type="entry name" value="Pan_app"/>
</dbReference>
<keyword evidence="2" id="KW-0732">Signal</keyword>